<dbReference type="EMBL" id="VKHS01000642">
    <property type="protein sequence ID" value="MBB0231816.1"/>
    <property type="molecule type" value="Genomic_DNA"/>
</dbReference>
<gene>
    <name evidence="3" type="ORF">FOE67_20530</name>
</gene>
<keyword evidence="4" id="KW-1185">Reference proteome</keyword>
<dbReference type="AlphaFoldDB" id="A0A7W3XYH1"/>
<dbReference type="Proteomes" id="UP000530234">
    <property type="component" value="Unassembled WGS sequence"/>
</dbReference>
<evidence type="ECO:0000256" key="1">
    <source>
        <dbReference type="SAM" id="MobiDB-lite"/>
    </source>
</evidence>
<keyword evidence="2" id="KW-0472">Membrane</keyword>
<feature type="compositionally biased region" description="Low complexity" evidence="1">
    <location>
        <begin position="1"/>
        <end position="16"/>
    </location>
</feature>
<evidence type="ECO:0000313" key="4">
    <source>
        <dbReference type="Proteomes" id="UP000530234"/>
    </source>
</evidence>
<organism evidence="3 4">
    <name type="scientific">Streptomyces calidiresistens</name>
    <dbReference type="NCBI Taxonomy" id="1485586"/>
    <lineage>
        <taxon>Bacteria</taxon>
        <taxon>Bacillati</taxon>
        <taxon>Actinomycetota</taxon>
        <taxon>Actinomycetes</taxon>
        <taxon>Kitasatosporales</taxon>
        <taxon>Streptomycetaceae</taxon>
        <taxon>Streptomyces</taxon>
    </lineage>
</organism>
<protein>
    <submittedName>
        <fullName evidence="3">DUF4245 family protein</fullName>
    </submittedName>
</protein>
<feature type="region of interest" description="Disordered" evidence="1">
    <location>
        <begin position="1"/>
        <end position="79"/>
    </location>
</feature>
<name>A0A7W3XYH1_9ACTN</name>
<feature type="non-terminal residue" evidence="3">
    <location>
        <position position="254"/>
    </location>
</feature>
<proteinExistence type="predicted"/>
<dbReference type="InterPro" id="IPR025339">
    <property type="entry name" value="DUF4245"/>
</dbReference>
<comment type="caution">
    <text evidence="3">The sequence shown here is derived from an EMBL/GenBank/DDBJ whole genome shotgun (WGS) entry which is preliminary data.</text>
</comment>
<accession>A0A7W3XYH1</accession>
<dbReference type="Pfam" id="PF14030">
    <property type="entry name" value="DUF4245"/>
    <property type="match status" value="1"/>
</dbReference>
<reference evidence="4" key="1">
    <citation type="submission" date="2019-10" db="EMBL/GenBank/DDBJ databases">
        <title>Streptomyces sp. nov., a novel actinobacterium isolated from alkaline environment.</title>
        <authorList>
            <person name="Golinska P."/>
        </authorList>
    </citation>
    <scope>NUCLEOTIDE SEQUENCE [LARGE SCALE GENOMIC DNA]</scope>
    <source>
        <strain evidence="4">DSM 42108</strain>
    </source>
</reference>
<keyword evidence="2" id="KW-0812">Transmembrane</keyword>
<keyword evidence="2" id="KW-1133">Transmembrane helix</keyword>
<feature type="transmembrane region" description="Helical" evidence="2">
    <location>
        <begin position="87"/>
        <end position="105"/>
    </location>
</feature>
<feature type="compositionally biased region" description="Gly residues" evidence="1">
    <location>
        <begin position="65"/>
        <end position="79"/>
    </location>
</feature>
<evidence type="ECO:0000256" key="2">
    <source>
        <dbReference type="SAM" id="Phobius"/>
    </source>
</evidence>
<sequence length="254" mass="26848">MTGRRMGRGPARPATGMGDHGGVSGNGDRSGIETTAAGTTTGTGGAAAPPEAPREPTDGADAPRGPGGAAPRPGGGRGLAGKSVRDMVLSMAVLLVGVFFVYLFVPNDPSQDPVRPVEYRVEANTASRAAPYELLTPRDLPEEWRATFVRYRAADPHGAVWRLGFMDPENEYAALAQTDTVGGDEGDAFVADLTRGAEETGETVRLGDREWAWMTGDRYDALVSTDPEGTVVVTGTAPRERLEFFAESLAPWEI</sequence>
<evidence type="ECO:0000313" key="3">
    <source>
        <dbReference type="EMBL" id="MBB0231816.1"/>
    </source>
</evidence>